<dbReference type="SMART" id="SM00256">
    <property type="entry name" value="FBOX"/>
    <property type="match status" value="1"/>
</dbReference>
<dbReference type="PROSITE" id="PS50181">
    <property type="entry name" value="FBOX"/>
    <property type="match status" value="1"/>
</dbReference>
<name>A0A2G9G6C2_9LAMI</name>
<comment type="caution">
    <text evidence="2">The sequence shown here is derived from an EMBL/GenBank/DDBJ whole genome shotgun (WGS) entry which is preliminary data.</text>
</comment>
<organism evidence="2 3">
    <name type="scientific">Handroanthus impetiginosus</name>
    <dbReference type="NCBI Taxonomy" id="429701"/>
    <lineage>
        <taxon>Eukaryota</taxon>
        <taxon>Viridiplantae</taxon>
        <taxon>Streptophyta</taxon>
        <taxon>Embryophyta</taxon>
        <taxon>Tracheophyta</taxon>
        <taxon>Spermatophyta</taxon>
        <taxon>Magnoliopsida</taxon>
        <taxon>eudicotyledons</taxon>
        <taxon>Gunneridae</taxon>
        <taxon>Pentapetalae</taxon>
        <taxon>asterids</taxon>
        <taxon>lamiids</taxon>
        <taxon>Lamiales</taxon>
        <taxon>Bignoniaceae</taxon>
        <taxon>Crescentiina</taxon>
        <taxon>Tabebuia alliance</taxon>
        <taxon>Handroanthus</taxon>
    </lineage>
</organism>
<evidence type="ECO:0000313" key="3">
    <source>
        <dbReference type="Proteomes" id="UP000231279"/>
    </source>
</evidence>
<dbReference type="OrthoDB" id="1621815at2759"/>
<proteinExistence type="predicted"/>
<sequence>MELPTDLMLDIFFRLECNDILICKGVCKAWYKILSDPNFSTDFVRHSPLLTLLVTKCCRAFSEYLFLIQVAAHGEFIWRPITPKALGSSKRNSIVKVIGSCNGLVFLLWLNFSFPRLKTEQVYFGNPLLGGCVALIEFKRLNNRLRYEEYKLGFVPSTNKIKLLRTGFDDDGRVEEAHIMTFREDDKWRKLKNPVTLWFPFTNGTCFNGAYLGVAGDDNADIISTFDLRKKNLVGFQSPLACCSSRMI</sequence>
<keyword evidence="3" id="KW-1185">Reference proteome</keyword>
<dbReference type="Proteomes" id="UP000231279">
    <property type="component" value="Unassembled WGS sequence"/>
</dbReference>
<dbReference type="PANTHER" id="PTHR31111:SF136">
    <property type="entry name" value="F-BOX ASSOCIATED DOMAIN-CONTAINING PROTEIN"/>
    <property type="match status" value="1"/>
</dbReference>
<dbReference type="Gene3D" id="1.20.1280.50">
    <property type="match status" value="1"/>
</dbReference>
<protein>
    <recommendedName>
        <fullName evidence="1">F-box domain-containing protein</fullName>
    </recommendedName>
</protein>
<reference evidence="3" key="1">
    <citation type="journal article" date="2018" name="Gigascience">
        <title>Genome assembly of the Pink Ipe (Handroanthus impetiginosus, Bignoniaceae), a highly valued, ecologically keystone Neotropical timber forest tree.</title>
        <authorList>
            <person name="Silva-Junior O.B."/>
            <person name="Grattapaglia D."/>
            <person name="Novaes E."/>
            <person name="Collevatti R.G."/>
        </authorList>
    </citation>
    <scope>NUCLEOTIDE SEQUENCE [LARGE SCALE GENOMIC DNA]</scope>
    <source>
        <strain evidence="3">cv. UFG-1</strain>
    </source>
</reference>
<dbReference type="AlphaFoldDB" id="A0A2G9G6C2"/>
<feature type="domain" description="F-box" evidence="1">
    <location>
        <begin position="1"/>
        <end position="46"/>
    </location>
</feature>
<dbReference type="PANTHER" id="PTHR31111">
    <property type="entry name" value="BNAA05G37150D PROTEIN-RELATED"/>
    <property type="match status" value="1"/>
</dbReference>
<dbReference type="SUPFAM" id="SSF81383">
    <property type="entry name" value="F-box domain"/>
    <property type="match status" value="1"/>
</dbReference>
<dbReference type="InterPro" id="IPR013187">
    <property type="entry name" value="F-box-assoc_dom_typ3"/>
</dbReference>
<dbReference type="Pfam" id="PF08268">
    <property type="entry name" value="FBA_3"/>
    <property type="match status" value="1"/>
</dbReference>
<dbReference type="EMBL" id="NKXS01006722">
    <property type="protein sequence ID" value="PIN00866.1"/>
    <property type="molecule type" value="Genomic_DNA"/>
</dbReference>
<accession>A0A2G9G6C2</accession>
<evidence type="ECO:0000313" key="2">
    <source>
        <dbReference type="EMBL" id="PIN00866.1"/>
    </source>
</evidence>
<dbReference type="InterPro" id="IPR036047">
    <property type="entry name" value="F-box-like_dom_sf"/>
</dbReference>
<dbReference type="Pfam" id="PF12937">
    <property type="entry name" value="F-box-like"/>
    <property type="match status" value="1"/>
</dbReference>
<evidence type="ECO:0000259" key="1">
    <source>
        <dbReference type="PROSITE" id="PS50181"/>
    </source>
</evidence>
<gene>
    <name evidence="2" type="ORF">CDL12_26633</name>
</gene>
<dbReference type="InterPro" id="IPR001810">
    <property type="entry name" value="F-box_dom"/>
</dbReference>